<organism evidence="1">
    <name type="scientific">Cacopsylla melanoneura</name>
    <dbReference type="NCBI Taxonomy" id="428564"/>
    <lineage>
        <taxon>Eukaryota</taxon>
        <taxon>Metazoa</taxon>
        <taxon>Ecdysozoa</taxon>
        <taxon>Arthropoda</taxon>
        <taxon>Hexapoda</taxon>
        <taxon>Insecta</taxon>
        <taxon>Pterygota</taxon>
        <taxon>Neoptera</taxon>
        <taxon>Paraneoptera</taxon>
        <taxon>Hemiptera</taxon>
        <taxon>Sternorrhyncha</taxon>
        <taxon>Psylloidea</taxon>
        <taxon>Psyllidae</taxon>
        <taxon>Psyllinae</taxon>
        <taxon>Cacopsylla</taxon>
    </lineage>
</organism>
<proteinExistence type="predicted"/>
<protein>
    <submittedName>
        <fullName evidence="1">Uncharacterized protein</fullName>
    </submittedName>
</protein>
<dbReference type="PROSITE" id="PS51257">
    <property type="entry name" value="PROKAR_LIPOPROTEIN"/>
    <property type="match status" value="1"/>
</dbReference>
<dbReference type="EMBL" id="HBUF01001781">
    <property type="protein sequence ID" value="CAG6606035.1"/>
    <property type="molecule type" value="Transcribed_RNA"/>
</dbReference>
<evidence type="ECO:0000313" key="1">
    <source>
        <dbReference type="EMBL" id="CAG6606035.1"/>
    </source>
</evidence>
<sequence length="128" mass="15432">MRWMRDFVNILYGQNHLYGFFILSSCVYWDILDRHSFICCNAWRANISFNVRPYVLIFVTRPHSLHDVCKVTDFPFNKYTNNDSKDLVQKIHQFFWNHLSTCQGFVMSSRMFSRISCQEIWIFVQSPD</sequence>
<name>A0A8D8L7U0_9HEMI</name>
<accession>A0A8D8L7U0</accession>
<reference evidence="1" key="1">
    <citation type="submission" date="2021-05" db="EMBL/GenBank/DDBJ databases">
        <authorList>
            <person name="Alioto T."/>
            <person name="Alioto T."/>
            <person name="Gomez Garrido J."/>
        </authorList>
    </citation>
    <scope>NUCLEOTIDE SEQUENCE</scope>
</reference>
<dbReference type="AlphaFoldDB" id="A0A8D8L7U0"/>